<accession>A0AAN8H7U8</accession>
<evidence type="ECO:0000313" key="1">
    <source>
        <dbReference type="EMBL" id="KAK5902769.1"/>
    </source>
</evidence>
<proteinExistence type="predicted"/>
<dbReference type="Proteomes" id="UP001335648">
    <property type="component" value="Unassembled WGS sequence"/>
</dbReference>
<evidence type="ECO:0000313" key="2">
    <source>
        <dbReference type="Proteomes" id="UP001335648"/>
    </source>
</evidence>
<dbReference type="AlphaFoldDB" id="A0AAN8H7U8"/>
<name>A0AAN8H7U8_9TELE</name>
<reference evidence="1 2" key="1">
    <citation type="journal article" date="2023" name="Mol. Biol. Evol.">
        <title>Genomics of Secondarily Temperate Adaptation in the Only Non-Antarctic Icefish.</title>
        <authorList>
            <person name="Rivera-Colon A.G."/>
            <person name="Rayamajhi N."/>
            <person name="Minhas B.F."/>
            <person name="Madrigal G."/>
            <person name="Bilyk K.T."/>
            <person name="Yoon V."/>
            <person name="Hune M."/>
            <person name="Gregory S."/>
            <person name="Cheng C.H.C."/>
            <person name="Catchen J.M."/>
        </authorList>
    </citation>
    <scope>NUCLEOTIDE SEQUENCE [LARGE SCALE GENOMIC DNA]</scope>
    <source>
        <strain evidence="1">JC2023a</strain>
    </source>
</reference>
<protein>
    <submittedName>
        <fullName evidence="1">Uncharacterized protein</fullName>
    </submittedName>
</protein>
<keyword evidence="2" id="KW-1185">Reference proteome</keyword>
<organism evidence="1 2">
    <name type="scientific">Champsocephalus esox</name>
    <name type="common">pike icefish</name>
    <dbReference type="NCBI Taxonomy" id="159716"/>
    <lineage>
        <taxon>Eukaryota</taxon>
        <taxon>Metazoa</taxon>
        <taxon>Chordata</taxon>
        <taxon>Craniata</taxon>
        <taxon>Vertebrata</taxon>
        <taxon>Euteleostomi</taxon>
        <taxon>Actinopterygii</taxon>
        <taxon>Neopterygii</taxon>
        <taxon>Teleostei</taxon>
        <taxon>Neoteleostei</taxon>
        <taxon>Acanthomorphata</taxon>
        <taxon>Eupercaria</taxon>
        <taxon>Perciformes</taxon>
        <taxon>Notothenioidei</taxon>
        <taxon>Channichthyidae</taxon>
        <taxon>Champsocephalus</taxon>
    </lineage>
</organism>
<dbReference type="EMBL" id="JAULUE010002051">
    <property type="protein sequence ID" value="KAK5902769.1"/>
    <property type="molecule type" value="Genomic_DNA"/>
</dbReference>
<comment type="caution">
    <text evidence="1">The sequence shown here is derived from an EMBL/GenBank/DDBJ whole genome shotgun (WGS) entry which is preliminary data.</text>
</comment>
<sequence>MCPGCSAQHHIPPVRPGSPRLHIRAALCSFSIAICFPSLRSRPGRSVAAEETPESRALRPRLVPGPEALLPRTAGRT</sequence>
<gene>
    <name evidence="1" type="ORF">CesoFtcFv8_007996</name>
</gene>